<dbReference type="Pfam" id="PF17942">
    <property type="entry name" value="Morc6_S5"/>
    <property type="match status" value="1"/>
</dbReference>
<dbReference type="GO" id="GO:0031349">
    <property type="term" value="P:positive regulation of defense response"/>
    <property type="evidence" value="ECO:0007669"/>
    <property type="project" value="UniProtKB-ARBA"/>
</dbReference>
<dbReference type="Pfam" id="PF07496">
    <property type="entry name" value="zf-CW"/>
    <property type="match status" value="1"/>
</dbReference>
<sequence length="760" mass="83827">MSTDFNGEFMFRDADKNESPICQIHLRSNFPLPSEMAAVVVGFEKGMPELPELLKPGLCFSLAFNDDRADRRAVSAYLGLLNKAAGVRSGQVVPTSRQYPVIQLGRGHDSMRFMMEFPRSPGGIIVDFVARCYQPVQALRPLPAAAPPRQLVAQSSNTCSSSATAAPPGLAAPPPHGAFPYPYGAAPYAFPYGVPPPVPHPGPYPYPYPYGGVPYPFPHAPPPPQPPPPSRPPQAAEAATEEESTAASSTTTGPPATAEAAPAAPRGPRAAPARQQAALDKSMLATSAQAHPHVFGAIAELVDNSWDQAATDVRIGILEEGGAPVFHVMDDGNGMSHAGMRRMLSMGHAREEHNKHKLGKYGVGFKNGAMRIGETAVIITREEETASVGILSKDMKTGDPEDRTLWTPVVTFKMPNLEIDTGVHTEEEAEEAQKAIVATSGLSEKRLTMDIGKLGAHGTLIYIMGLQKAAEADDHPDQYELEWTDGNILLSSKKKRRRPGNRAVSMPIDWDLAAYMQLLYAAVDRQFKISIQGRVVKRGKAFEMGVLKKKSHVFKKRFPIHFEKDVKGLDRNATDVARLIFGFSEELARDFNCGVCIYWRNRMITSFDTMDMMNEKDFGIIGIASTGNILNPTNNKQEFVDNLRNFQLTEEWIRDCFRDYKEEFFGEQIQAKTEQHDIEDTWAFCDSCGKSRRLPRGVSVPDDSHEQWFCWYLPKDNAFFGCEAPQEEEKPTEVTVGVINAGKRITHENRGNDPKKQKSG</sequence>
<feature type="region of interest" description="Disordered" evidence="10">
    <location>
        <begin position="217"/>
        <end position="285"/>
    </location>
</feature>
<evidence type="ECO:0000256" key="4">
    <source>
        <dbReference type="ARBA" id="ARBA00022723"/>
    </source>
</evidence>
<dbReference type="PANTHER" id="PTHR23336:SF11">
    <property type="entry name" value="OS06G0622000 PROTEIN"/>
    <property type="match status" value="1"/>
</dbReference>
<keyword evidence="3" id="KW-0540">Nuclease</keyword>
<dbReference type="Pfam" id="PF13589">
    <property type="entry name" value="HATPase_c_3"/>
    <property type="match status" value="1"/>
</dbReference>
<dbReference type="InterPro" id="IPR045261">
    <property type="entry name" value="MORC_ATPase"/>
</dbReference>
<evidence type="ECO:0000256" key="9">
    <source>
        <dbReference type="ARBA" id="ARBA00023242"/>
    </source>
</evidence>
<comment type="similarity">
    <text evidence="2">Belongs to the MORC ATPase protein family.</text>
</comment>
<evidence type="ECO:0000256" key="6">
    <source>
        <dbReference type="ARBA" id="ARBA00022771"/>
    </source>
</evidence>
<feature type="compositionally biased region" description="Low complexity" evidence="10">
    <location>
        <begin position="245"/>
        <end position="278"/>
    </location>
</feature>
<dbReference type="PANTHER" id="PTHR23336">
    <property type="entry name" value="ZINC FINGER CW-TYPE COILED-COIL DOMAIN PROTEIN 3"/>
    <property type="match status" value="1"/>
</dbReference>
<dbReference type="InterPro" id="IPR036890">
    <property type="entry name" value="HATPase_C_sf"/>
</dbReference>
<dbReference type="GO" id="GO:0005634">
    <property type="term" value="C:nucleus"/>
    <property type="evidence" value="ECO:0007669"/>
    <property type="project" value="UniProtKB-SubCell"/>
</dbReference>
<evidence type="ECO:0000256" key="8">
    <source>
        <dbReference type="ARBA" id="ARBA00023054"/>
    </source>
</evidence>
<dbReference type="InterPro" id="IPR011124">
    <property type="entry name" value="Znf_CW"/>
</dbReference>
<evidence type="ECO:0000256" key="5">
    <source>
        <dbReference type="ARBA" id="ARBA00022759"/>
    </source>
</evidence>
<gene>
    <name evidence="12" type="ORF">TSPGSL018_24113</name>
</gene>
<proteinExistence type="inferred from homology"/>
<reference evidence="12" key="1">
    <citation type="submission" date="2014-05" db="EMBL/GenBank/DDBJ databases">
        <title>The transcriptome of the halophilic microalga Tetraselmis sp. GSL018 isolated from the Great Salt Lake, Utah.</title>
        <authorList>
            <person name="Jinkerson R.E."/>
            <person name="D'Adamo S."/>
            <person name="Posewitz M.C."/>
        </authorList>
    </citation>
    <scope>NUCLEOTIDE SEQUENCE</scope>
    <source>
        <strain evidence="12">GSL018</strain>
    </source>
</reference>
<organism evidence="12">
    <name type="scientific">Tetraselmis sp. GSL018</name>
    <dbReference type="NCBI Taxonomy" id="582737"/>
    <lineage>
        <taxon>Eukaryota</taxon>
        <taxon>Viridiplantae</taxon>
        <taxon>Chlorophyta</taxon>
        <taxon>core chlorophytes</taxon>
        <taxon>Chlorodendrophyceae</taxon>
        <taxon>Chlorodendrales</taxon>
        <taxon>Chlorodendraceae</taxon>
        <taxon>Tetraselmis</taxon>
    </lineage>
</organism>
<name>A0A061RQC8_9CHLO</name>
<feature type="compositionally biased region" description="Pro residues" evidence="10">
    <location>
        <begin position="217"/>
        <end position="232"/>
    </location>
</feature>
<protein>
    <submittedName>
        <fullName evidence="12">Morc family cw-type zinc finger protein 3</fullName>
    </submittedName>
</protein>
<keyword evidence="9" id="KW-0539">Nucleus</keyword>
<evidence type="ECO:0000313" key="12">
    <source>
        <dbReference type="EMBL" id="JAC75087.1"/>
    </source>
</evidence>
<dbReference type="GO" id="GO:0016887">
    <property type="term" value="F:ATP hydrolysis activity"/>
    <property type="evidence" value="ECO:0007669"/>
    <property type="project" value="InterPro"/>
</dbReference>
<keyword evidence="6" id="KW-0863">Zinc-finger</keyword>
<comment type="subcellular location">
    <subcellularLocation>
        <location evidence="1">Nucleus</location>
    </subcellularLocation>
</comment>
<keyword evidence="5" id="KW-0255">Endonuclease</keyword>
<keyword evidence="7" id="KW-0862">Zinc</keyword>
<evidence type="ECO:0000256" key="3">
    <source>
        <dbReference type="ARBA" id="ARBA00022722"/>
    </source>
</evidence>
<dbReference type="GO" id="GO:0004519">
    <property type="term" value="F:endonuclease activity"/>
    <property type="evidence" value="ECO:0007669"/>
    <property type="project" value="UniProtKB-KW"/>
</dbReference>
<evidence type="ECO:0000256" key="2">
    <source>
        <dbReference type="ARBA" id="ARBA00007845"/>
    </source>
</evidence>
<dbReference type="InterPro" id="IPR041006">
    <property type="entry name" value="Morc_S5"/>
</dbReference>
<feature type="domain" description="CW-type" evidence="11">
    <location>
        <begin position="676"/>
        <end position="730"/>
    </location>
</feature>
<dbReference type="AlphaFoldDB" id="A0A061RQC8"/>
<dbReference type="GO" id="GO:0008270">
    <property type="term" value="F:zinc ion binding"/>
    <property type="evidence" value="ECO:0007669"/>
    <property type="project" value="UniProtKB-KW"/>
</dbReference>
<evidence type="ECO:0000256" key="7">
    <source>
        <dbReference type="ARBA" id="ARBA00022833"/>
    </source>
</evidence>
<evidence type="ECO:0000259" key="11">
    <source>
        <dbReference type="PROSITE" id="PS51050"/>
    </source>
</evidence>
<evidence type="ECO:0000256" key="1">
    <source>
        <dbReference type="ARBA" id="ARBA00004123"/>
    </source>
</evidence>
<keyword evidence="5" id="KW-0378">Hydrolase</keyword>
<keyword evidence="8" id="KW-0175">Coiled coil</keyword>
<dbReference type="SUPFAM" id="SSF55874">
    <property type="entry name" value="ATPase domain of HSP90 chaperone/DNA topoisomerase II/histidine kinase"/>
    <property type="match status" value="1"/>
</dbReference>
<dbReference type="PROSITE" id="PS51050">
    <property type="entry name" value="ZF_CW"/>
    <property type="match status" value="1"/>
</dbReference>
<keyword evidence="4" id="KW-0479">Metal-binding</keyword>
<dbReference type="Gene3D" id="3.30.565.10">
    <property type="entry name" value="Histidine kinase-like ATPase, C-terminal domain"/>
    <property type="match status" value="1"/>
</dbReference>
<dbReference type="Gene3D" id="3.30.40.100">
    <property type="match status" value="1"/>
</dbReference>
<accession>A0A061RQC8</accession>
<evidence type="ECO:0000256" key="10">
    <source>
        <dbReference type="SAM" id="MobiDB-lite"/>
    </source>
</evidence>
<dbReference type="EMBL" id="GBEZ01010608">
    <property type="protein sequence ID" value="JAC75087.1"/>
    <property type="molecule type" value="Transcribed_RNA"/>
</dbReference>